<dbReference type="OrthoDB" id="3286690at2"/>
<dbReference type="EMBL" id="VFQC01000001">
    <property type="protein sequence ID" value="TQN30249.1"/>
    <property type="molecule type" value="Genomic_DNA"/>
</dbReference>
<gene>
    <name evidence="3" type="ORF">FHX37_0111</name>
</gene>
<evidence type="ECO:0000256" key="1">
    <source>
        <dbReference type="SAM" id="MobiDB-lite"/>
    </source>
</evidence>
<dbReference type="AlphaFoldDB" id="A0A543NEL9"/>
<name>A0A543NEL9_9ACTN</name>
<accession>A0A543NEL9</accession>
<reference evidence="3 4" key="1">
    <citation type="submission" date="2019-06" db="EMBL/GenBank/DDBJ databases">
        <title>Sequencing the genomes of 1000 actinobacteria strains.</title>
        <authorList>
            <person name="Klenk H.-P."/>
        </authorList>
    </citation>
    <scope>NUCLEOTIDE SEQUENCE [LARGE SCALE GENOMIC DNA]</scope>
    <source>
        <strain evidence="3 4">DSM 45015</strain>
    </source>
</reference>
<dbReference type="Proteomes" id="UP000317422">
    <property type="component" value="Unassembled WGS sequence"/>
</dbReference>
<dbReference type="GO" id="GO:0008168">
    <property type="term" value="F:methyltransferase activity"/>
    <property type="evidence" value="ECO:0007669"/>
    <property type="project" value="UniProtKB-KW"/>
</dbReference>
<comment type="caution">
    <text evidence="3">The sequence shown here is derived from an EMBL/GenBank/DDBJ whole genome shotgun (WGS) entry which is preliminary data.</text>
</comment>
<evidence type="ECO:0000313" key="3">
    <source>
        <dbReference type="EMBL" id="TQN30249.1"/>
    </source>
</evidence>
<keyword evidence="3" id="KW-0808">Transferase</keyword>
<sequence>MAEPPTDAVINPDVAAEWIERWERQQEGYIPQREERFAVITDAVAAALSGVDSPVIVDLGCGPGSLIVRLARSLPTATFIGVDAEPLLLGLASAHHDGIATWVRSDLGDPGWVDALPGTIHGAVSSTALHWMHRDSLAGLYRSLAQRTAPGGVFVNADHMPLPDERLQNLSASVYAGQRHRAGVADREDYHEWWDAVLADERLSPVTGARPRPQADSADGAEHHHGSNLLSAAEHARLLQEAGYTSAGPVWQAADDFVVAALR</sequence>
<dbReference type="InterPro" id="IPR041698">
    <property type="entry name" value="Methyltransf_25"/>
</dbReference>
<keyword evidence="3" id="KW-0489">Methyltransferase</keyword>
<feature type="region of interest" description="Disordered" evidence="1">
    <location>
        <begin position="205"/>
        <end position="227"/>
    </location>
</feature>
<dbReference type="Gene3D" id="3.40.50.150">
    <property type="entry name" value="Vaccinia Virus protein VP39"/>
    <property type="match status" value="1"/>
</dbReference>
<protein>
    <submittedName>
        <fullName evidence="3">Methyltransferase family protein</fullName>
    </submittedName>
</protein>
<organism evidence="3 4">
    <name type="scientific">Haloactinospora alba</name>
    <dbReference type="NCBI Taxonomy" id="405555"/>
    <lineage>
        <taxon>Bacteria</taxon>
        <taxon>Bacillati</taxon>
        <taxon>Actinomycetota</taxon>
        <taxon>Actinomycetes</taxon>
        <taxon>Streptosporangiales</taxon>
        <taxon>Nocardiopsidaceae</taxon>
        <taxon>Haloactinospora</taxon>
    </lineage>
</organism>
<dbReference type="GO" id="GO:0032259">
    <property type="term" value="P:methylation"/>
    <property type="evidence" value="ECO:0007669"/>
    <property type="project" value="UniProtKB-KW"/>
</dbReference>
<dbReference type="InterPro" id="IPR029063">
    <property type="entry name" value="SAM-dependent_MTases_sf"/>
</dbReference>
<evidence type="ECO:0000313" key="4">
    <source>
        <dbReference type="Proteomes" id="UP000317422"/>
    </source>
</evidence>
<proteinExistence type="predicted"/>
<dbReference type="CDD" id="cd02440">
    <property type="entry name" value="AdoMet_MTases"/>
    <property type="match status" value="1"/>
</dbReference>
<dbReference type="Pfam" id="PF13649">
    <property type="entry name" value="Methyltransf_25"/>
    <property type="match status" value="1"/>
</dbReference>
<feature type="domain" description="Methyltransferase" evidence="2">
    <location>
        <begin position="56"/>
        <end position="152"/>
    </location>
</feature>
<evidence type="ECO:0000259" key="2">
    <source>
        <dbReference type="Pfam" id="PF13649"/>
    </source>
</evidence>
<keyword evidence="4" id="KW-1185">Reference proteome</keyword>
<dbReference type="SUPFAM" id="SSF53335">
    <property type="entry name" value="S-adenosyl-L-methionine-dependent methyltransferases"/>
    <property type="match status" value="1"/>
</dbReference>